<dbReference type="OrthoDB" id="10585049at2759"/>
<proteinExistence type="predicted"/>
<evidence type="ECO:0000313" key="4">
    <source>
        <dbReference type="Proteomes" id="UP000002009"/>
    </source>
</evidence>
<feature type="signal peptide" evidence="2">
    <location>
        <begin position="1"/>
        <end position="26"/>
    </location>
</feature>
<name>C1E653_MICCC</name>
<dbReference type="AlphaFoldDB" id="C1E653"/>
<organism evidence="3 4">
    <name type="scientific">Micromonas commoda (strain RCC299 / NOUM17 / CCMP2709)</name>
    <name type="common">Picoplanktonic green alga</name>
    <dbReference type="NCBI Taxonomy" id="296587"/>
    <lineage>
        <taxon>Eukaryota</taxon>
        <taxon>Viridiplantae</taxon>
        <taxon>Chlorophyta</taxon>
        <taxon>Mamiellophyceae</taxon>
        <taxon>Mamiellales</taxon>
        <taxon>Mamiellaceae</taxon>
        <taxon>Micromonas</taxon>
    </lineage>
</organism>
<dbReference type="GeneID" id="8243397"/>
<keyword evidence="2" id="KW-0732">Signal</keyword>
<accession>C1E653</accession>
<evidence type="ECO:0000256" key="1">
    <source>
        <dbReference type="SAM" id="MobiDB-lite"/>
    </source>
</evidence>
<evidence type="ECO:0000256" key="2">
    <source>
        <dbReference type="SAM" id="SignalP"/>
    </source>
</evidence>
<dbReference type="InParanoid" id="C1E653"/>
<sequence length="292" mass="30976">MNPRRAQLASMLTLLAVVVAARHAAGQAIPSAETRARTTSQTETQTARVSHRPAGRPGVPAASAAASGRDALPSDVSAPRLTSRRASLRLCDGGDPVPTTVFSEETLCLEQPLPGVTRGEARRRALHAASVDVTFAGDRVAPEHVSDPELVTPSDVDDDDTAGGGDELLHIDDEETFEEETSDDDAVEDVFVRFTLSVAGLPAGAKGALEAAVTVVPVGRFSYDIVWYELSVTYPTFYSHQVDVTIQEGHDAGKPEEEIEQDVEDLKEGSATFFPCTNFIAGPFCDEAGISA</sequence>
<feature type="region of interest" description="Disordered" evidence="1">
    <location>
        <begin position="144"/>
        <end position="164"/>
    </location>
</feature>
<feature type="compositionally biased region" description="Low complexity" evidence="1">
    <location>
        <begin position="55"/>
        <end position="71"/>
    </location>
</feature>
<gene>
    <name evidence="3" type="ORF">MICPUN_58547</name>
</gene>
<feature type="chain" id="PRO_5002906614" description="Pherophorin domain-containing protein" evidence="2">
    <location>
        <begin position="27"/>
        <end position="292"/>
    </location>
</feature>
<dbReference type="KEGG" id="mis:MICPUN_58547"/>
<dbReference type="Proteomes" id="UP000002009">
    <property type="component" value="Chromosome 5"/>
</dbReference>
<reference evidence="3 4" key="1">
    <citation type="journal article" date="2009" name="Science">
        <title>Green evolution and dynamic adaptations revealed by genomes of the marine picoeukaryotes Micromonas.</title>
        <authorList>
            <person name="Worden A.Z."/>
            <person name="Lee J.H."/>
            <person name="Mock T."/>
            <person name="Rouze P."/>
            <person name="Simmons M.P."/>
            <person name="Aerts A.L."/>
            <person name="Allen A.E."/>
            <person name="Cuvelier M.L."/>
            <person name="Derelle E."/>
            <person name="Everett M.V."/>
            <person name="Foulon E."/>
            <person name="Grimwood J."/>
            <person name="Gundlach H."/>
            <person name="Henrissat B."/>
            <person name="Napoli C."/>
            <person name="McDonald S.M."/>
            <person name="Parker M.S."/>
            <person name="Rombauts S."/>
            <person name="Salamov A."/>
            <person name="Von Dassow P."/>
            <person name="Badger J.H."/>
            <person name="Coutinho P.M."/>
            <person name="Demir E."/>
            <person name="Dubchak I."/>
            <person name="Gentemann C."/>
            <person name="Eikrem W."/>
            <person name="Gready J.E."/>
            <person name="John U."/>
            <person name="Lanier W."/>
            <person name="Lindquist E.A."/>
            <person name="Lucas S."/>
            <person name="Mayer K.F."/>
            <person name="Moreau H."/>
            <person name="Not F."/>
            <person name="Otillar R."/>
            <person name="Panaud O."/>
            <person name="Pangilinan J."/>
            <person name="Paulsen I."/>
            <person name="Piegu B."/>
            <person name="Poliakov A."/>
            <person name="Robbens S."/>
            <person name="Schmutz J."/>
            <person name="Toulza E."/>
            <person name="Wyss T."/>
            <person name="Zelensky A."/>
            <person name="Zhou K."/>
            <person name="Armbrust E.V."/>
            <person name="Bhattacharya D."/>
            <person name="Goodenough U.W."/>
            <person name="Van de Peer Y."/>
            <person name="Grigoriev I.V."/>
        </authorList>
    </citation>
    <scope>NUCLEOTIDE SEQUENCE [LARGE SCALE GENOMIC DNA]</scope>
    <source>
        <strain evidence="4">RCC299 / NOUM17</strain>
    </source>
</reference>
<dbReference type="EMBL" id="CP001326">
    <property type="protein sequence ID" value="ACO63750.1"/>
    <property type="molecule type" value="Genomic_DNA"/>
</dbReference>
<protein>
    <recommendedName>
        <fullName evidence="5">Pherophorin domain-containing protein</fullName>
    </recommendedName>
</protein>
<evidence type="ECO:0000313" key="3">
    <source>
        <dbReference type="EMBL" id="ACO63750.1"/>
    </source>
</evidence>
<evidence type="ECO:0008006" key="5">
    <source>
        <dbReference type="Google" id="ProtNLM"/>
    </source>
</evidence>
<feature type="region of interest" description="Disordered" evidence="1">
    <location>
        <begin position="28"/>
        <end position="79"/>
    </location>
</feature>
<feature type="compositionally biased region" description="Polar residues" evidence="1">
    <location>
        <begin position="37"/>
        <end position="48"/>
    </location>
</feature>
<dbReference type="RefSeq" id="XP_002502492.1">
    <property type="nucleotide sequence ID" value="XM_002502446.1"/>
</dbReference>
<keyword evidence="4" id="KW-1185">Reference proteome</keyword>